<keyword evidence="2" id="KW-1185">Reference proteome</keyword>
<sequence length="713" mass="79447">MSSLKLLPFAIAFLFLFAIAQANVPASNTFKNVNEGDFGEYVVEYQASYRVLDLFTFPFQLCFYNTTPNAFTLALRMGTVRSESLMRWVWEANRGNPVGENATFSLGQDGNLVLAHADGRIAWQSGTKNKGVVGFKIQPNGNMVLYDSKGKFIWQSFDSPTDTLLVGQTLRAKGPTKLVSRDSRRRNINGPYILALEAQKLVLKSSSKSSPIIQLSRGTLEYVRFNSDPKTNSLRFDYKVAESSNRATFTLSKPEFNTTLSYFRLGIDGSLKAFTYDTRTEAVPANETFKIINEGEFGDYIIEYDASYRVIQTDTQSFFAFPFRLCFYNTTPNAFVLAIRAGLPRDEDLMRWVWDANRNRPVKENATLTFGRDGNLVLAEADGRIAWQTNTANKGVIGLNMLPNGNLVLYDKLGKFVWQSFDYPVDTLLVGMSLRRSGGRNKLVSRTSDADGSDGKYSLILDGLGLNLYLNNGGKQLRYNGWRGYSGNIVRFDAVPLLDNSTGYELIWTENTPAPPPLPPSRRLLQSRPVGGGGTLILSKVNYNATISFLRLESNGNIKAYTYYDKVEYLKWSETYAFFSQSPNYGIRECGLPSKCGSYGLCQRGMCVGCPTPKGILGWSETCAPPQLPPCTTAAKGGGKVNYYKIESVEHFLNPAMDDGEGPVKIESCREKCSKDCNCKGFVYKWDTSKCLIAPVLGTLIRDVNTSVAYIKY</sequence>
<evidence type="ECO:0000313" key="1">
    <source>
        <dbReference type="EMBL" id="KAI5662391.1"/>
    </source>
</evidence>
<gene>
    <name evidence="1" type="ORF">M9H77_21714</name>
</gene>
<proteinExistence type="predicted"/>
<dbReference type="Proteomes" id="UP001060085">
    <property type="component" value="Linkage Group LG05"/>
</dbReference>
<organism evidence="1 2">
    <name type="scientific">Catharanthus roseus</name>
    <name type="common">Madagascar periwinkle</name>
    <name type="synonym">Vinca rosea</name>
    <dbReference type="NCBI Taxonomy" id="4058"/>
    <lineage>
        <taxon>Eukaryota</taxon>
        <taxon>Viridiplantae</taxon>
        <taxon>Streptophyta</taxon>
        <taxon>Embryophyta</taxon>
        <taxon>Tracheophyta</taxon>
        <taxon>Spermatophyta</taxon>
        <taxon>Magnoliopsida</taxon>
        <taxon>eudicotyledons</taxon>
        <taxon>Gunneridae</taxon>
        <taxon>Pentapetalae</taxon>
        <taxon>asterids</taxon>
        <taxon>lamiids</taxon>
        <taxon>Gentianales</taxon>
        <taxon>Apocynaceae</taxon>
        <taxon>Rauvolfioideae</taxon>
        <taxon>Vinceae</taxon>
        <taxon>Catharanthinae</taxon>
        <taxon>Catharanthus</taxon>
    </lineage>
</organism>
<evidence type="ECO:0000313" key="2">
    <source>
        <dbReference type="Proteomes" id="UP001060085"/>
    </source>
</evidence>
<dbReference type="EMBL" id="CM044705">
    <property type="protein sequence ID" value="KAI5662391.1"/>
    <property type="molecule type" value="Genomic_DNA"/>
</dbReference>
<accession>A0ACC0AP50</accession>
<reference evidence="2" key="1">
    <citation type="journal article" date="2023" name="Nat. Plants">
        <title>Single-cell RNA sequencing provides a high-resolution roadmap for understanding the multicellular compartmentation of specialized metabolism.</title>
        <authorList>
            <person name="Sun S."/>
            <person name="Shen X."/>
            <person name="Li Y."/>
            <person name="Li Y."/>
            <person name="Wang S."/>
            <person name="Li R."/>
            <person name="Zhang H."/>
            <person name="Shen G."/>
            <person name="Guo B."/>
            <person name="Wei J."/>
            <person name="Xu J."/>
            <person name="St-Pierre B."/>
            <person name="Chen S."/>
            <person name="Sun C."/>
        </authorList>
    </citation>
    <scope>NUCLEOTIDE SEQUENCE [LARGE SCALE GENOMIC DNA]</scope>
</reference>
<name>A0ACC0AP50_CATRO</name>
<protein>
    <submittedName>
        <fullName evidence="1">Uncharacterized protein</fullName>
    </submittedName>
</protein>
<comment type="caution">
    <text evidence="1">The sequence shown here is derived from an EMBL/GenBank/DDBJ whole genome shotgun (WGS) entry which is preliminary data.</text>
</comment>